<dbReference type="SFLD" id="SFLDG01150">
    <property type="entry name" value="Main.1:_Beta-like"/>
    <property type="match status" value="1"/>
</dbReference>
<feature type="domain" description="GST N-terminal" evidence="2">
    <location>
        <begin position="1"/>
        <end position="79"/>
    </location>
</feature>
<keyword evidence="4" id="KW-0808">Transferase</keyword>
<dbReference type="RefSeq" id="WP_142854064.1">
    <property type="nucleotide sequence ID" value="NZ_FXWW01000004.1"/>
</dbReference>
<dbReference type="InterPro" id="IPR036282">
    <property type="entry name" value="Glutathione-S-Trfase_C_sf"/>
</dbReference>
<dbReference type="InterPro" id="IPR004045">
    <property type="entry name" value="Glutathione_S-Trfase_N"/>
</dbReference>
<dbReference type="InterPro" id="IPR010987">
    <property type="entry name" value="Glutathione-S-Trfase_C-like"/>
</dbReference>
<comment type="similarity">
    <text evidence="1">Belongs to the GST superfamily.</text>
</comment>
<feature type="domain" description="GST C-terminal" evidence="3">
    <location>
        <begin position="84"/>
        <end position="204"/>
    </location>
</feature>
<dbReference type="InterPro" id="IPR004046">
    <property type="entry name" value="GST_C"/>
</dbReference>
<dbReference type="Gene3D" id="3.40.30.10">
    <property type="entry name" value="Glutaredoxin"/>
    <property type="match status" value="1"/>
</dbReference>
<dbReference type="PROSITE" id="PS50405">
    <property type="entry name" value="GST_CTER"/>
    <property type="match status" value="1"/>
</dbReference>
<evidence type="ECO:0000313" key="5">
    <source>
        <dbReference type="Proteomes" id="UP000315816"/>
    </source>
</evidence>
<evidence type="ECO:0000256" key="1">
    <source>
        <dbReference type="RuleBase" id="RU003494"/>
    </source>
</evidence>
<sequence>MKFFYAPGTIAVASALALEEAGLLYEPIKIDFSQSEQTGKAFQNINPKGRVPALATDGQILTETGAILEYLGQLAPEAGLIPQDPMDAFRMREVMYYLASTMHVAHAHKLRGHRWADRPESWADMTAKVPETMAACCTHLEDSCAFAPYVLGEQISLADLYLYAVCNWLEGDKVDIANYPKIQDFMHAMNTRPATIRIRAAGFL</sequence>
<keyword evidence="5" id="KW-1185">Reference proteome</keyword>
<evidence type="ECO:0000259" key="3">
    <source>
        <dbReference type="PROSITE" id="PS50405"/>
    </source>
</evidence>
<dbReference type="SFLD" id="SFLDG00358">
    <property type="entry name" value="Main_(cytGST)"/>
    <property type="match status" value="1"/>
</dbReference>
<dbReference type="PANTHER" id="PTHR44051:SF8">
    <property type="entry name" value="GLUTATHIONE S-TRANSFERASE GSTA"/>
    <property type="match status" value="1"/>
</dbReference>
<dbReference type="SFLD" id="SFLDS00019">
    <property type="entry name" value="Glutathione_Transferase_(cytos"/>
    <property type="match status" value="1"/>
</dbReference>
<dbReference type="Pfam" id="PF02798">
    <property type="entry name" value="GST_N"/>
    <property type="match status" value="1"/>
</dbReference>
<dbReference type="OrthoDB" id="7583243at2"/>
<protein>
    <submittedName>
        <fullName evidence="4">Glutathione S-transferase family protein</fullName>
    </submittedName>
</protein>
<comment type="caution">
    <text evidence="4">The sequence shown here is derived from an EMBL/GenBank/DDBJ whole genome shotgun (WGS) entry which is preliminary data.</text>
</comment>
<dbReference type="Gene3D" id="1.20.1050.10">
    <property type="match status" value="1"/>
</dbReference>
<dbReference type="PROSITE" id="PS50404">
    <property type="entry name" value="GST_NTER"/>
    <property type="match status" value="1"/>
</dbReference>
<evidence type="ECO:0000313" key="4">
    <source>
        <dbReference type="EMBL" id="TQV66767.1"/>
    </source>
</evidence>
<dbReference type="SUPFAM" id="SSF47616">
    <property type="entry name" value="GST C-terminal domain-like"/>
    <property type="match status" value="1"/>
</dbReference>
<dbReference type="InterPro" id="IPR040079">
    <property type="entry name" value="Glutathione_S-Trfase"/>
</dbReference>
<dbReference type="EMBL" id="VICH01000008">
    <property type="protein sequence ID" value="TQV66767.1"/>
    <property type="molecule type" value="Genomic_DNA"/>
</dbReference>
<reference evidence="4 5" key="1">
    <citation type="submission" date="2019-06" db="EMBL/GenBank/DDBJ databases">
        <title>A novel species of marine bacteria.</title>
        <authorList>
            <person name="Wang Y."/>
        </authorList>
    </citation>
    <scope>NUCLEOTIDE SEQUENCE [LARGE SCALE GENOMIC DNA]</scope>
    <source>
        <strain evidence="4 5">MA1-10</strain>
    </source>
</reference>
<name>A0A545SP93_9RHOB</name>
<accession>A0A545SP93</accession>
<dbReference type="InterPro" id="IPR036249">
    <property type="entry name" value="Thioredoxin-like_sf"/>
</dbReference>
<organism evidence="4 5">
    <name type="scientific">Aliiroseovarius halocynthiae</name>
    <dbReference type="NCBI Taxonomy" id="985055"/>
    <lineage>
        <taxon>Bacteria</taxon>
        <taxon>Pseudomonadati</taxon>
        <taxon>Pseudomonadota</taxon>
        <taxon>Alphaproteobacteria</taxon>
        <taxon>Rhodobacterales</taxon>
        <taxon>Paracoccaceae</taxon>
        <taxon>Aliiroseovarius</taxon>
    </lineage>
</organism>
<dbReference type="Proteomes" id="UP000315816">
    <property type="component" value="Unassembled WGS sequence"/>
</dbReference>
<dbReference type="CDD" id="cd03188">
    <property type="entry name" value="GST_C_Beta"/>
    <property type="match status" value="1"/>
</dbReference>
<dbReference type="SUPFAM" id="SSF52833">
    <property type="entry name" value="Thioredoxin-like"/>
    <property type="match status" value="1"/>
</dbReference>
<gene>
    <name evidence="4" type="ORF">FIL88_11740</name>
</gene>
<dbReference type="GO" id="GO:0016740">
    <property type="term" value="F:transferase activity"/>
    <property type="evidence" value="ECO:0007669"/>
    <property type="project" value="UniProtKB-KW"/>
</dbReference>
<dbReference type="AlphaFoldDB" id="A0A545SP93"/>
<evidence type="ECO:0000259" key="2">
    <source>
        <dbReference type="PROSITE" id="PS50404"/>
    </source>
</evidence>
<dbReference type="CDD" id="cd03057">
    <property type="entry name" value="GST_N_Beta"/>
    <property type="match status" value="1"/>
</dbReference>
<dbReference type="Pfam" id="PF00043">
    <property type="entry name" value="GST_C"/>
    <property type="match status" value="1"/>
</dbReference>
<proteinExistence type="inferred from homology"/>
<dbReference type="PANTHER" id="PTHR44051">
    <property type="entry name" value="GLUTATHIONE S-TRANSFERASE-RELATED"/>
    <property type="match status" value="1"/>
</dbReference>